<dbReference type="InterPro" id="IPR027417">
    <property type="entry name" value="P-loop_NTPase"/>
</dbReference>
<feature type="transmembrane region" description="Helical" evidence="8">
    <location>
        <begin position="1060"/>
        <end position="1078"/>
    </location>
</feature>
<keyword evidence="5 8" id="KW-1133">Transmembrane helix</keyword>
<feature type="transmembrane region" description="Helical" evidence="8">
    <location>
        <begin position="329"/>
        <end position="347"/>
    </location>
</feature>
<evidence type="ECO:0000259" key="9">
    <source>
        <dbReference type="PROSITE" id="PS50893"/>
    </source>
</evidence>
<dbReference type="Gene3D" id="3.40.50.300">
    <property type="entry name" value="P-loop containing nucleotide triphosphate hydrolases"/>
    <property type="match status" value="2"/>
</dbReference>
<evidence type="ECO:0000313" key="11">
    <source>
        <dbReference type="Proteomes" id="UP000075880"/>
    </source>
</evidence>
<dbReference type="PROSITE" id="PS00211">
    <property type="entry name" value="ABC_TRANSPORTER_1"/>
    <property type="match status" value="1"/>
</dbReference>
<evidence type="ECO:0000256" key="5">
    <source>
        <dbReference type="ARBA" id="ARBA00022989"/>
    </source>
</evidence>
<feature type="transmembrane region" description="Helical" evidence="8">
    <location>
        <begin position="884"/>
        <end position="904"/>
    </location>
</feature>
<feature type="region of interest" description="Disordered" evidence="7">
    <location>
        <begin position="1305"/>
        <end position="1329"/>
    </location>
</feature>
<feature type="transmembrane region" description="Helical" evidence="8">
    <location>
        <begin position="1136"/>
        <end position="1159"/>
    </location>
</feature>
<feature type="transmembrane region" description="Helical" evidence="8">
    <location>
        <begin position="354"/>
        <end position="376"/>
    </location>
</feature>
<evidence type="ECO:0000256" key="6">
    <source>
        <dbReference type="ARBA" id="ARBA00023136"/>
    </source>
</evidence>
<keyword evidence="2 8" id="KW-0812">Transmembrane</keyword>
<dbReference type="PROSITE" id="PS50893">
    <property type="entry name" value="ABC_TRANSPORTER_2"/>
    <property type="match status" value="2"/>
</dbReference>
<evidence type="ECO:0000256" key="4">
    <source>
        <dbReference type="ARBA" id="ARBA00022840"/>
    </source>
</evidence>
<dbReference type="GO" id="GO:0140359">
    <property type="term" value="F:ABC-type transporter activity"/>
    <property type="evidence" value="ECO:0007669"/>
    <property type="project" value="InterPro"/>
</dbReference>
<feature type="transmembrane region" description="Helical" evidence="8">
    <location>
        <begin position="1247"/>
        <end position="1266"/>
    </location>
</feature>
<dbReference type="CDD" id="cd03263">
    <property type="entry name" value="ABC_subfamily_A"/>
    <property type="match status" value="2"/>
</dbReference>
<accession>A0AAG5D241</accession>
<dbReference type="EnsemblMetazoa" id="ENSAATROPT005669">
    <property type="protein sequence ID" value="ENSAATROPP005241"/>
    <property type="gene ID" value="ENSAATROPG004568"/>
</dbReference>
<dbReference type="SMART" id="SM00382">
    <property type="entry name" value="AAA"/>
    <property type="match status" value="2"/>
</dbReference>
<evidence type="ECO:0000256" key="1">
    <source>
        <dbReference type="ARBA" id="ARBA00004141"/>
    </source>
</evidence>
<evidence type="ECO:0000256" key="7">
    <source>
        <dbReference type="SAM" id="MobiDB-lite"/>
    </source>
</evidence>
<proteinExistence type="predicted"/>
<dbReference type="GO" id="GO:0016020">
    <property type="term" value="C:membrane"/>
    <property type="evidence" value="ECO:0007669"/>
    <property type="project" value="UniProtKB-SubCell"/>
</dbReference>
<feature type="transmembrane region" description="Helical" evidence="8">
    <location>
        <begin position="405"/>
        <end position="426"/>
    </location>
</feature>
<dbReference type="SUPFAM" id="SSF52540">
    <property type="entry name" value="P-loop containing nucleoside triphosphate hydrolases"/>
    <property type="match status" value="2"/>
</dbReference>
<feature type="transmembrane region" description="Helical" evidence="8">
    <location>
        <begin position="264"/>
        <end position="290"/>
    </location>
</feature>
<keyword evidence="6 8" id="KW-0472">Membrane</keyword>
<comment type="subcellular location">
    <subcellularLocation>
        <location evidence="1">Membrane</location>
        <topology evidence="1">Multi-pass membrane protein</topology>
    </subcellularLocation>
</comment>
<feature type="domain" description="ABC transporter" evidence="9">
    <location>
        <begin position="512"/>
        <end position="745"/>
    </location>
</feature>
<protein>
    <recommendedName>
        <fullName evidence="9">ABC transporter domain-containing protein</fullName>
    </recommendedName>
</protein>
<dbReference type="GO" id="GO:0005319">
    <property type="term" value="F:lipid transporter activity"/>
    <property type="evidence" value="ECO:0007669"/>
    <property type="project" value="TreeGrafter"/>
</dbReference>
<dbReference type="PANTHER" id="PTHR19229:SF250">
    <property type="entry name" value="ABC TRANSPORTER DOMAIN-CONTAINING PROTEIN-RELATED"/>
    <property type="match status" value="1"/>
</dbReference>
<keyword evidence="3" id="KW-0547">Nucleotide-binding</keyword>
<evidence type="ECO:0000256" key="2">
    <source>
        <dbReference type="ARBA" id="ARBA00022692"/>
    </source>
</evidence>
<dbReference type="Pfam" id="PF00005">
    <property type="entry name" value="ABC_tran"/>
    <property type="match status" value="2"/>
</dbReference>
<dbReference type="PANTHER" id="PTHR19229">
    <property type="entry name" value="ATP-BINDING CASSETTE TRANSPORTER SUBFAMILY A ABCA"/>
    <property type="match status" value="1"/>
</dbReference>
<feature type="transmembrane region" description="Helical" evidence="8">
    <location>
        <begin position="1098"/>
        <end position="1124"/>
    </location>
</feature>
<sequence>MSSLVWRFALKSLTEKKRHFFRNFFITFAPFVFLIAITNVPQHQQTQYDDGRVGTIYEDDLADELPGEIINKVYYTPKTTLTETIIEEMRMKLYMQDERIVPFNNERDLEYELLDNKHICYGIIFQNISDDGQLRYTLRMRNNNFRSDETYSRDVFNVYKKRDDEYVSSGFLAIQNAIDRAFLSYLANRTNNGERKMEHVSMRYGHIPVDQSRGPRDPSNAFYTIIWCVASATFASVYLLLLLLVEERACGVNEHLKIACSSSYWNEVTLFFISFIQFFFVFFISFIYCLSYGLWETSLAEVSHLVLLEVLFLVNLIAFTFFLSSTLESPTVAIGVAPVCLFVPILLGHISQSLSVALSVLPVNGFYAGGCIFLSFKSSGHVMKAYDLYTSAYPSVDGLSLSSVYLLQILGIFLWTFLWFYVTNVFPGRYGTPKSKCFFLSINYWRRVRGVMTGANGMRQTNRVMAESRRELQQREPNGSDPDYAGDTISLEMAVPERIEELAPGNHAEPLVRITKLNKVFKGRWSAARSKMAVKDLSISIYSHNITVLLGHNGAGKTTTMNIITGMVPRTSGSIVVDGEYDPNRYRQRIGFCPQHNVFYSYLNCREHLEFYGRLRGLSAEEAEKEAEVVLQKVNLVDKSKHFVHTLSGGMKRRLSLAIAIIGHTKVLILDEPTSGLDPESRRDIWDLLLKLRKDHTILLTTHFMEEADILGDWIAIMEHGELVAFGTPLFLKQVYGKGYTLKLQKGSPGFDTNKAFELIRQYVPNATVRDSVQEVFAVTLPYDSLDQYPSLLGTLEAQQHDLAIDAISMTNASLEEVFLNSSKSNKVMQHHQESEDRVDSPFRMPPTSSIMLKKPTSIFSLATLNTCQAIWRKKFIHMQCNKHIYGSLLSLPLIVTMVCFWITTGHTDVATALPAVTLNSLNIRRALGMIVINRTPEDGTVPSSFSKEAILSGTYPTLIGMELLVVENVSLAEAMQELIEKDYTAYRDRVVVGIECNASMERLEMTVLHNNNLVHSTGIGESIATTLLLRYYLGLPEAMIEVQNIPSTRRLLIDIGTPYYFTELVSIAFMFYILIFMQVPLLEHQTGFRQLQNVNRYIYWGSTYVFDGVIHILLCVLVIILAMNLDRKDAFSSPMYAHICCALLLYGLQALLVVYIISMCVQNSNTAITIMSYLLIIGVGGVFLLSSGYDDIKNNSFWIGLLHLVPEFALKHSMRVIYENQKLIVYENHSTTNVDYDGRKLSLHKLYAVPVIVIPLLVLILNEVVENIHRREKFSLVHYLIQSYTRRIYRAVLTCGSLRHRNRNEHSGTELQGVGGTSTQSGDETDGGLMSYVQEESETVENLLGGRSTQDERAKYAIVVNKLQKAYYDEHDAVKRISFAVKKGECFGLLGMNGAGKTTVFQMLSGNLPLSAGEIYLQHCEVQQANALEYREQYGYCPQIDMLLDFMTVYQTIDYFAQIKHIPARESHITHWLTVLDILAYRDHAVGECSGGTKRKVNTILALLGGPSVVLLDEPTTGVDPKSRRFLWKCIKAIQREDQTILLTSHSMDECEELCNRLSIMVAGSLRCIGSILQLKKRHGQDYTVLFKLSNALMLEAPEKYESFIREATARLNATLREEHQGMVKFTVNPPFKLSELFELVNELKNARGDDIISYSINETSLEDIFMKFRPKTAEC</sequence>
<dbReference type="Proteomes" id="UP000075880">
    <property type="component" value="Unassembled WGS sequence"/>
</dbReference>
<name>A0AAG5D241_ANOAO</name>
<dbReference type="InterPro" id="IPR017871">
    <property type="entry name" value="ABC_transporter-like_CS"/>
</dbReference>
<feature type="transmembrane region" description="Helical" evidence="8">
    <location>
        <begin position="20"/>
        <end position="40"/>
    </location>
</feature>
<dbReference type="Pfam" id="PF12698">
    <property type="entry name" value="ABC2_membrane_3"/>
    <property type="match status" value="2"/>
</dbReference>
<dbReference type="GO" id="GO:0005524">
    <property type="term" value="F:ATP binding"/>
    <property type="evidence" value="ECO:0007669"/>
    <property type="project" value="UniProtKB-KW"/>
</dbReference>
<feature type="transmembrane region" description="Helical" evidence="8">
    <location>
        <begin position="302"/>
        <end position="323"/>
    </location>
</feature>
<dbReference type="InterPro" id="IPR013525">
    <property type="entry name" value="ABC2_TM"/>
</dbReference>
<dbReference type="InterPro" id="IPR003439">
    <property type="entry name" value="ABC_transporter-like_ATP-bd"/>
</dbReference>
<reference evidence="10" key="1">
    <citation type="submission" date="2024-04" db="UniProtKB">
        <authorList>
            <consortium name="EnsemblMetazoa"/>
        </authorList>
    </citation>
    <scope>IDENTIFICATION</scope>
    <source>
        <strain evidence="10">EBRO</strain>
    </source>
</reference>
<keyword evidence="11" id="KW-1185">Reference proteome</keyword>
<dbReference type="GO" id="GO:0016887">
    <property type="term" value="F:ATP hydrolysis activity"/>
    <property type="evidence" value="ECO:0007669"/>
    <property type="project" value="InterPro"/>
</dbReference>
<feature type="domain" description="ABC transporter" evidence="9">
    <location>
        <begin position="1359"/>
        <end position="1589"/>
    </location>
</feature>
<evidence type="ECO:0000256" key="8">
    <source>
        <dbReference type="SAM" id="Phobius"/>
    </source>
</evidence>
<dbReference type="InterPro" id="IPR026082">
    <property type="entry name" value="ABCA"/>
</dbReference>
<keyword evidence="4" id="KW-0067">ATP-binding</keyword>
<feature type="transmembrane region" description="Helical" evidence="8">
    <location>
        <begin position="221"/>
        <end position="244"/>
    </location>
</feature>
<feature type="transmembrane region" description="Helical" evidence="8">
    <location>
        <begin position="1171"/>
        <end position="1190"/>
    </location>
</feature>
<dbReference type="FunFam" id="3.40.50.300:FF:002470">
    <property type="entry name" value="ABC transporter, putative"/>
    <property type="match status" value="1"/>
</dbReference>
<dbReference type="FunFam" id="3.40.50.300:FF:000436">
    <property type="entry name" value="ATP binding cassette subfamily A member 9"/>
    <property type="match status" value="1"/>
</dbReference>
<evidence type="ECO:0000256" key="3">
    <source>
        <dbReference type="ARBA" id="ARBA00022741"/>
    </source>
</evidence>
<organism evidence="10 11">
    <name type="scientific">Anopheles atroparvus</name>
    <name type="common">European mosquito</name>
    <dbReference type="NCBI Taxonomy" id="41427"/>
    <lineage>
        <taxon>Eukaryota</taxon>
        <taxon>Metazoa</taxon>
        <taxon>Ecdysozoa</taxon>
        <taxon>Arthropoda</taxon>
        <taxon>Hexapoda</taxon>
        <taxon>Insecta</taxon>
        <taxon>Pterygota</taxon>
        <taxon>Neoptera</taxon>
        <taxon>Endopterygota</taxon>
        <taxon>Diptera</taxon>
        <taxon>Nematocera</taxon>
        <taxon>Culicoidea</taxon>
        <taxon>Culicidae</taxon>
        <taxon>Anophelinae</taxon>
        <taxon>Anopheles</taxon>
    </lineage>
</organism>
<evidence type="ECO:0000313" key="10">
    <source>
        <dbReference type="EnsemblMetazoa" id="ENSAATROPP005241"/>
    </source>
</evidence>
<dbReference type="InterPro" id="IPR003593">
    <property type="entry name" value="AAA+_ATPase"/>
</dbReference>